<comment type="caution">
    <text evidence="2">The sequence shown here is derived from an EMBL/GenBank/DDBJ whole genome shotgun (WGS) entry which is preliminary data.</text>
</comment>
<dbReference type="OrthoDB" id="4227343at2759"/>
<keyword evidence="3" id="KW-1185">Reference proteome</keyword>
<reference evidence="2 3" key="1">
    <citation type="submission" date="2015-06" db="EMBL/GenBank/DDBJ databases">
        <title>Talaromyces atroroseus IBT 11181 draft genome.</title>
        <authorList>
            <person name="Rasmussen K.B."/>
            <person name="Rasmussen S."/>
            <person name="Petersen B."/>
            <person name="Sicheritz-Ponten T."/>
            <person name="Mortensen U.H."/>
            <person name="Thrane U."/>
        </authorList>
    </citation>
    <scope>NUCLEOTIDE SEQUENCE [LARGE SCALE GENOMIC DNA]</scope>
    <source>
        <strain evidence="2 3">IBT 11181</strain>
    </source>
</reference>
<gene>
    <name evidence="2" type="ORF">UA08_00730</name>
</gene>
<dbReference type="Proteomes" id="UP000214365">
    <property type="component" value="Unassembled WGS sequence"/>
</dbReference>
<dbReference type="RefSeq" id="XP_020123873.1">
    <property type="nucleotide sequence ID" value="XM_020260569.1"/>
</dbReference>
<sequence>MPPKKAVTEAATAKGEGLKPEETQFVFECLKAFGDDGVMDFSVLSRAAGHTNLMSTKNAFNRYKKRYGFGNIPTKIGAGHVAAKPDVDDGDESVLPSIETDALKPKSNGSKVTKKRGRPAAKATTAGSTAGLSSKKKTAAVSKGSSSINDASDEDNITEEDNAPASADVKEVEGGDDTD</sequence>
<evidence type="ECO:0000256" key="1">
    <source>
        <dbReference type="SAM" id="MobiDB-lite"/>
    </source>
</evidence>
<feature type="region of interest" description="Disordered" evidence="1">
    <location>
        <begin position="83"/>
        <end position="179"/>
    </location>
</feature>
<accession>A0A225AQ45</accession>
<protein>
    <submittedName>
        <fullName evidence="2">Uncharacterized protein</fullName>
    </submittedName>
</protein>
<organism evidence="2 3">
    <name type="scientific">Talaromyces atroroseus</name>
    <dbReference type="NCBI Taxonomy" id="1441469"/>
    <lineage>
        <taxon>Eukaryota</taxon>
        <taxon>Fungi</taxon>
        <taxon>Dikarya</taxon>
        <taxon>Ascomycota</taxon>
        <taxon>Pezizomycotina</taxon>
        <taxon>Eurotiomycetes</taxon>
        <taxon>Eurotiomycetidae</taxon>
        <taxon>Eurotiales</taxon>
        <taxon>Trichocomaceae</taxon>
        <taxon>Talaromyces</taxon>
        <taxon>Talaromyces sect. Trachyspermi</taxon>
    </lineage>
</organism>
<evidence type="ECO:0000313" key="3">
    <source>
        <dbReference type="Proteomes" id="UP000214365"/>
    </source>
</evidence>
<dbReference type="AlphaFoldDB" id="A0A225AQ45"/>
<dbReference type="GeneID" id="31000485"/>
<dbReference type="EMBL" id="LFMY01000001">
    <property type="protein sequence ID" value="OKL63752.1"/>
    <property type="molecule type" value="Genomic_DNA"/>
</dbReference>
<proteinExistence type="predicted"/>
<feature type="compositionally biased region" description="Acidic residues" evidence="1">
    <location>
        <begin position="151"/>
        <end position="162"/>
    </location>
</feature>
<feature type="compositionally biased region" description="Low complexity" evidence="1">
    <location>
        <begin position="120"/>
        <end position="133"/>
    </location>
</feature>
<evidence type="ECO:0000313" key="2">
    <source>
        <dbReference type="EMBL" id="OKL63752.1"/>
    </source>
</evidence>
<name>A0A225AQ45_TALAT</name>